<organism evidence="1 2">
    <name type="scientific">Methylocystis rosea</name>
    <dbReference type="NCBI Taxonomy" id="173366"/>
    <lineage>
        <taxon>Bacteria</taxon>
        <taxon>Pseudomonadati</taxon>
        <taxon>Pseudomonadota</taxon>
        <taxon>Alphaproteobacteria</taxon>
        <taxon>Hyphomicrobiales</taxon>
        <taxon>Methylocystaceae</taxon>
        <taxon>Methylocystis</taxon>
    </lineage>
</organism>
<dbReference type="Proteomes" id="UP000424673">
    <property type="component" value="Chromosome"/>
</dbReference>
<sequence>MNNRICSCIPPPVGWSVNRQTHPAITQAIFALSNNERTPEAIWEAPTPEEWRRISELVVEYVIDGDFAVDNGKFAWGPFETLRLMPARRND</sequence>
<name>A0ABX6EKY3_9HYPH</name>
<proteinExistence type="predicted"/>
<gene>
    <name evidence="1" type="ORF">F7D13_16195</name>
</gene>
<accession>A0ABX6EKY3</accession>
<evidence type="ECO:0000313" key="2">
    <source>
        <dbReference type="Proteomes" id="UP000424673"/>
    </source>
</evidence>
<protein>
    <submittedName>
        <fullName evidence="1">Uncharacterized protein</fullName>
    </submittedName>
</protein>
<reference evidence="1 2" key="2">
    <citation type="journal article" date="2021" name="AMB Express">
        <title>Isolation and characterisation of Methylocystis spp. for poly-3-hydroxybutyrate production using waste methane feedstocks.</title>
        <authorList>
            <person name="Rumah B.L."/>
            <person name="Stead C.E."/>
            <person name="Claxton Stevens B.H."/>
            <person name="Minton N.P."/>
            <person name="Grosse-Honebrink A."/>
            <person name="Zhang Y."/>
        </authorList>
    </citation>
    <scope>NUCLEOTIDE SEQUENCE [LARGE SCALE GENOMIC DNA]</scope>
    <source>
        <strain evidence="1 2">BRCS1</strain>
    </source>
</reference>
<dbReference type="RefSeq" id="WP_029648209.1">
    <property type="nucleotide sequence ID" value="NZ_CP044328.1"/>
</dbReference>
<reference evidence="2" key="1">
    <citation type="submission" date="2019-09" db="EMBL/GenBank/DDBJ databases">
        <title>Isolation and complete genome sequencing of Methylocystis species.</title>
        <authorList>
            <person name="Rumah B.L."/>
            <person name="Stead C.E."/>
            <person name="Stevens B.C."/>
            <person name="Minton N.P."/>
            <person name="Grosse-Honebrink A."/>
            <person name="Zhang Y."/>
        </authorList>
    </citation>
    <scope>NUCLEOTIDE SEQUENCE [LARGE SCALE GENOMIC DNA]</scope>
    <source>
        <strain evidence="2">BRCS1</strain>
    </source>
</reference>
<dbReference type="EMBL" id="CP044328">
    <property type="protein sequence ID" value="QGM95453.1"/>
    <property type="molecule type" value="Genomic_DNA"/>
</dbReference>
<evidence type="ECO:0000313" key="1">
    <source>
        <dbReference type="EMBL" id="QGM95453.1"/>
    </source>
</evidence>
<keyword evidence="2" id="KW-1185">Reference proteome</keyword>